<dbReference type="RefSeq" id="WP_131839290.1">
    <property type="nucleotide sequence ID" value="NZ_SLWB01000007.1"/>
</dbReference>
<dbReference type="InterPro" id="IPR058240">
    <property type="entry name" value="rSAM_sf"/>
</dbReference>
<dbReference type="InterPro" id="IPR023404">
    <property type="entry name" value="rSAM_horseshoe"/>
</dbReference>
<evidence type="ECO:0000256" key="3">
    <source>
        <dbReference type="ARBA" id="ARBA00022723"/>
    </source>
</evidence>
<keyword evidence="3" id="KW-0479">Metal-binding</keyword>
<dbReference type="Pfam" id="PF04055">
    <property type="entry name" value="Radical_SAM"/>
    <property type="match status" value="1"/>
</dbReference>
<keyword evidence="8" id="KW-1185">Reference proteome</keyword>
<evidence type="ECO:0000256" key="5">
    <source>
        <dbReference type="ARBA" id="ARBA00023014"/>
    </source>
</evidence>
<dbReference type="SUPFAM" id="SSF102114">
    <property type="entry name" value="Radical SAM enzymes"/>
    <property type="match status" value="1"/>
</dbReference>
<dbReference type="PANTHER" id="PTHR43409">
    <property type="entry name" value="ANAEROBIC MAGNESIUM-PROTOPORPHYRIN IX MONOMETHYL ESTER CYCLASE-RELATED"/>
    <property type="match status" value="1"/>
</dbReference>
<feature type="domain" description="Radical SAM core" evidence="6">
    <location>
        <begin position="162"/>
        <end position="393"/>
    </location>
</feature>
<dbReference type="PROSITE" id="PS51918">
    <property type="entry name" value="RADICAL_SAM"/>
    <property type="match status" value="1"/>
</dbReference>
<comment type="caution">
    <text evidence="7">The sequence shown here is derived from an EMBL/GenBank/DDBJ whole genome shotgun (WGS) entry which is preliminary data.</text>
</comment>
<dbReference type="Pfam" id="PF02310">
    <property type="entry name" value="B12-binding"/>
    <property type="match status" value="1"/>
</dbReference>
<comment type="cofactor">
    <cofactor evidence="1">
        <name>[4Fe-4S] cluster</name>
        <dbReference type="ChEBI" id="CHEBI:49883"/>
    </cofactor>
</comment>
<organism evidence="7 8">
    <name type="scientific">Acetobacteroides hydrogenigenes</name>
    <dbReference type="NCBI Taxonomy" id="979970"/>
    <lineage>
        <taxon>Bacteria</taxon>
        <taxon>Pseudomonadati</taxon>
        <taxon>Bacteroidota</taxon>
        <taxon>Bacteroidia</taxon>
        <taxon>Bacteroidales</taxon>
        <taxon>Rikenellaceae</taxon>
        <taxon>Acetobacteroides</taxon>
    </lineage>
</organism>
<dbReference type="GO" id="GO:0003824">
    <property type="term" value="F:catalytic activity"/>
    <property type="evidence" value="ECO:0007669"/>
    <property type="project" value="InterPro"/>
</dbReference>
<dbReference type="AlphaFoldDB" id="A0A4R2EMG3"/>
<dbReference type="SFLD" id="SFLDG01123">
    <property type="entry name" value="methyltransferase_(Class_B)"/>
    <property type="match status" value="1"/>
</dbReference>
<reference evidence="7 8" key="1">
    <citation type="submission" date="2019-03" db="EMBL/GenBank/DDBJ databases">
        <title>Genomic Encyclopedia of Archaeal and Bacterial Type Strains, Phase II (KMG-II): from individual species to whole genera.</title>
        <authorList>
            <person name="Goeker M."/>
        </authorList>
    </citation>
    <scope>NUCLEOTIDE SEQUENCE [LARGE SCALE GENOMIC DNA]</scope>
    <source>
        <strain evidence="7 8">RL-C</strain>
    </source>
</reference>
<dbReference type="GO" id="GO:0051536">
    <property type="term" value="F:iron-sulfur cluster binding"/>
    <property type="evidence" value="ECO:0007669"/>
    <property type="project" value="UniProtKB-KW"/>
</dbReference>
<dbReference type="OrthoDB" id="9801424at2"/>
<sequence>MNILMIYPKYPDTYWSLKHALRFISKKAAFPPLGLLTVSAMLPAEWNRKLVDMNVTPLDSEDIRWANYVFVSAMITQKDSVAKVINECIKHQTKIIAGGPLFTQDYTSYPQVDHFILNEAELTLPLFLKDIQEGLSPKKVYSTSEYANMAETPIPDYQLLSMKDYITMSIQVSRGCPFACDFCEITSLLGHKVRMKPTYQVIAELDQLYRLDWRGFVLIVDDNFIGNKHEVKHNLLPAMKAWMQQHGYPFTFSIQVSINLADDDELLSLMRETGFTYTFIGIETPEEKALKDCNKIQNNNRDLLQCVAKIQKAGIEVSAGFIVGFDSDTPSIFQRQIDFIQKSGIVSAMVGLLTAPKNTKLYNRLLSENRLINERPGNNTDFTTNFIPKMSYNELIEGYRTIVTSIYSAKPYYKRVRQYLLGFKHTNLRKEKLKLANLAAFAKSIFIIGIMTKGRTEFWKFLFWTLARRPKLFTDAMTFVVYGYHYRKVYGIN</sequence>
<dbReference type="Proteomes" id="UP000294830">
    <property type="component" value="Unassembled WGS sequence"/>
</dbReference>
<proteinExistence type="predicted"/>
<dbReference type="InterPro" id="IPR034466">
    <property type="entry name" value="Methyltransferase_Class_B"/>
</dbReference>
<evidence type="ECO:0000256" key="4">
    <source>
        <dbReference type="ARBA" id="ARBA00023004"/>
    </source>
</evidence>
<dbReference type="GO" id="GO:0031419">
    <property type="term" value="F:cobalamin binding"/>
    <property type="evidence" value="ECO:0007669"/>
    <property type="project" value="InterPro"/>
</dbReference>
<dbReference type="InterPro" id="IPR025274">
    <property type="entry name" value="DUF4070"/>
</dbReference>
<dbReference type="Gene3D" id="3.40.50.280">
    <property type="entry name" value="Cobalamin-binding domain"/>
    <property type="match status" value="1"/>
</dbReference>
<dbReference type="SFLD" id="SFLDG01082">
    <property type="entry name" value="B12-binding_domain_containing"/>
    <property type="match status" value="1"/>
</dbReference>
<dbReference type="InterPro" id="IPR007197">
    <property type="entry name" value="rSAM"/>
</dbReference>
<dbReference type="InterPro" id="IPR006638">
    <property type="entry name" value="Elp3/MiaA/NifB-like_rSAM"/>
</dbReference>
<dbReference type="SFLD" id="SFLDS00029">
    <property type="entry name" value="Radical_SAM"/>
    <property type="match status" value="1"/>
</dbReference>
<dbReference type="InterPro" id="IPR034530">
    <property type="entry name" value="HpnP-like"/>
</dbReference>
<evidence type="ECO:0000259" key="6">
    <source>
        <dbReference type="PROSITE" id="PS51918"/>
    </source>
</evidence>
<dbReference type="GO" id="GO:0005829">
    <property type="term" value="C:cytosol"/>
    <property type="evidence" value="ECO:0007669"/>
    <property type="project" value="TreeGrafter"/>
</dbReference>
<evidence type="ECO:0000313" key="8">
    <source>
        <dbReference type="Proteomes" id="UP000294830"/>
    </source>
</evidence>
<keyword evidence="2" id="KW-0949">S-adenosyl-L-methionine</keyword>
<dbReference type="EMBL" id="SLWB01000007">
    <property type="protein sequence ID" value="TCN67654.1"/>
    <property type="molecule type" value="Genomic_DNA"/>
</dbReference>
<gene>
    <name evidence="7" type="ORF">CLV25_107113</name>
</gene>
<accession>A0A4R2EMG3</accession>
<dbReference type="SFLD" id="SFLDF00303">
    <property type="entry name" value="hopanoid_C2-methyltransferase"/>
    <property type="match status" value="1"/>
</dbReference>
<keyword evidence="5" id="KW-0411">Iron-sulfur</keyword>
<dbReference type="InterPro" id="IPR051198">
    <property type="entry name" value="BchE-like"/>
</dbReference>
<dbReference type="GO" id="GO:0046872">
    <property type="term" value="F:metal ion binding"/>
    <property type="evidence" value="ECO:0007669"/>
    <property type="project" value="UniProtKB-KW"/>
</dbReference>
<dbReference type="Gene3D" id="3.80.30.20">
    <property type="entry name" value="tm_1862 like domain"/>
    <property type="match status" value="1"/>
</dbReference>
<keyword evidence="4" id="KW-0408">Iron</keyword>
<dbReference type="Pfam" id="PF13282">
    <property type="entry name" value="DUF4070"/>
    <property type="match status" value="1"/>
</dbReference>
<name>A0A4R2EMG3_9BACT</name>
<evidence type="ECO:0000256" key="2">
    <source>
        <dbReference type="ARBA" id="ARBA00022691"/>
    </source>
</evidence>
<evidence type="ECO:0000256" key="1">
    <source>
        <dbReference type="ARBA" id="ARBA00001966"/>
    </source>
</evidence>
<evidence type="ECO:0000313" key="7">
    <source>
        <dbReference type="EMBL" id="TCN67654.1"/>
    </source>
</evidence>
<dbReference type="PANTHER" id="PTHR43409:SF3">
    <property type="entry name" value="HYPOTHETICAL METHYLTRANSFERASE"/>
    <property type="match status" value="1"/>
</dbReference>
<dbReference type="InterPro" id="IPR006158">
    <property type="entry name" value="Cobalamin-bd"/>
</dbReference>
<protein>
    <submittedName>
        <fullName evidence="7">Radical SAM superfamily enzyme YgiQ (UPF0313 family)</fullName>
    </submittedName>
</protein>
<dbReference type="SMART" id="SM00729">
    <property type="entry name" value="Elp3"/>
    <property type="match status" value="1"/>
</dbReference>